<name>A0A2S7SV81_9BACT</name>
<dbReference type="AlphaFoldDB" id="A0A2S7SV81"/>
<evidence type="ECO:0000313" key="2">
    <source>
        <dbReference type="Proteomes" id="UP000239872"/>
    </source>
</evidence>
<keyword evidence="2" id="KW-1185">Reference proteome</keyword>
<dbReference type="RefSeq" id="WP_105039243.1">
    <property type="nucleotide sequence ID" value="NZ_PPSL01000003.1"/>
</dbReference>
<accession>A0A2S7SV81</accession>
<gene>
    <name evidence="1" type="ORF">CJD36_011100</name>
</gene>
<dbReference type="Proteomes" id="UP000239872">
    <property type="component" value="Unassembled WGS sequence"/>
</dbReference>
<evidence type="ECO:0000313" key="1">
    <source>
        <dbReference type="EMBL" id="PQJ10515.1"/>
    </source>
</evidence>
<reference evidence="1 2" key="1">
    <citation type="submission" date="2018-01" db="EMBL/GenBank/DDBJ databases">
        <title>A novel member of the phylum Bacteroidetes isolated from glacier ice.</title>
        <authorList>
            <person name="Liu Q."/>
            <person name="Xin Y.-H."/>
        </authorList>
    </citation>
    <scope>NUCLEOTIDE SEQUENCE [LARGE SCALE GENOMIC DNA]</scope>
    <source>
        <strain evidence="1 2">RB1R16</strain>
    </source>
</reference>
<dbReference type="EMBL" id="PPSL01000003">
    <property type="protein sequence ID" value="PQJ10515.1"/>
    <property type="molecule type" value="Genomic_DNA"/>
</dbReference>
<comment type="caution">
    <text evidence="1">The sequence shown here is derived from an EMBL/GenBank/DDBJ whole genome shotgun (WGS) entry which is preliminary data.</text>
</comment>
<sequence length="284" mass="32047">MNNRFLGNASCLTKYDALIKTALHFEFPIWYVSMVTEPLTRNKGDRNATNFRLGSQNEELLELMKSNFYGDDTAVSDISELFKSQGIVSKVTAGRNNTKAGHFRTGYINYFNHKERAAYFELLTPLIDSTVNQIIFLDPDTGVMPSCKKLPTGKGSSFIKSSEVKQVLEMISADSVVMVQQQVTNYQYTHEDRVKELVADLGQNVIMLVDEVIQSGIYIIAKNETHHQQLITFMWEYLVKYQFVKSNERVMLIAGNAEGVTIKTLGIPKAKPLPANTLDTEENP</sequence>
<protein>
    <submittedName>
        <fullName evidence="1">Uncharacterized protein</fullName>
    </submittedName>
</protein>
<proteinExistence type="predicted"/>
<organism evidence="1 2">
    <name type="scientific">Flavipsychrobacter stenotrophus</name>
    <dbReference type="NCBI Taxonomy" id="2077091"/>
    <lineage>
        <taxon>Bacteria</taxon>
        <taxon>Pseudomonadati</taxon>
        <taxon>Bacteroidota</taxon>
        <taxon>Chitinophagia</taxon>
        <taxon>Chitinophagales</taxon>
        <taxon>Chitinophagaceae</taxon>
        <taxon>Flavipsychrobacter</taxon>
    </lineage>
</organism>